<organism evidence="1">
    <name type="scientific">Arundo donax</name>
    <name type="common">Giant reed</name>
    <name type="synonym">Donax arundinaceus</name>
    <dbReference type="NCBI Taxonomy" id="35708"/>
    <lineage>
        <taxon>Eukaryota</taxon>
        <taxon>Viridiplantae</taxon>
        <taxon>Streptophyta</taxon>
        <taxon>Embryophyta</taxon>
        <taxon>Tracheophyta</taxon>
        <taxon>Spermatophyta</taxon>
        <taxon>Magnoliopsida</taxon>
        <taxon>Liliopsida</taxon>
        <taxon>Poales</taxon>
        <taxon>Poaceae</taxon>
        <taxon>PACMAD clade</taxon>
        <taxon>Arundinoideae</taxon>
        <taxon>Arundineae</taxon>
        <taxon>Arundo</taxon>
    </lineage>
</organism>
<protein>
    <submittedName>
        <fullName evidence="1">Uncharacterized protein</fullName>
    </submittedName>
</protein>
<dbReference type="AlphaFoldDB" id="A0A0A8ZRU5"/>
<reference evidence="1" key="2">
    <citation type="journal article" date="2015" name="Data Brief">
        <title>Shoot transcriptome of the giant reed, Arundo donax.</title>
        <authorList>
            <person name="Barrero R.A."/>
            <person name="Guerrero F.D."/>
            <person name="Moolhuijzen P."/>
            <person name="Goolsby J.A."/>
            <person name="Tidwell J."/>
            <person name="Bellgard S.E."/>
            <person name="Bellgard M.I."/>
        </authorList>
    </citation>
    <scope>NUCLEOTIDE SEQUENCE</scope>
    <source>
        <tissue evidence="1">Shoot tissue taken approximately 20 cm above the soil surface</tissue>
    </source>
</reference>
<accession>A0A0A8ZRU5</accession>
<sequence>MVKSPSSYGIYPTQPLLFSSPFLQHRSPGR</sequence>
<name>A0A0A8ZRU5_ARUDO</name>
<dbReference type="EMBL" id="GBRH01260348">
    <property type="protein sequence ID" value="JAD37547.1"/>
    <property type="molecule type" value="Transcribed_RNA"/>
</dbReference>
<reference evidence="1" key="1">
    <citation type="submission" date="2014-09" db="EMBL/GenBank/DDBJ databases">
        <authorList>
            <person name="Magalhaes I.L.F."/>
            <person name="Oliveira U."/>
            <person name="Santos F.R."/>
            <person name="Vidigal T.H.D.A."/>
            <person name="Brescovit A.D."/>
            <person name="Santos A.J."/>
        </authorList>
    </citation>
    <scope>NUCLEOTIDE SEQUENCE</scope>
    <source>
        <tissue evidence="1">Shoot tissue taken approximately 20 cm above the soil surface</tissue>
    </source>
</reference>
<evidence type="ECO:0000313" key="1">
    <source>
        <dbReference type="EMBL" id="JAD37547.1"/>
    </source>
</evidence>
<proteinExistence type="predicted"/>